<dbReference type="InterPro" id="IPR003817">
    <property type="entry name" value="PS_Dcarbxylase"/>
</dbReference>
<evidence type="ECO:0000256" key="9">
    <source>
        <dbReference type="ARBA" id="ARBA00023264"/>
    </source>
</evidence>
<dbReference type="InterPro" id="IPR033177">
    <property type="entry name" value="PSD-B"/>
</dbReference>
<evidence type="ECO:0000256" key="12">
    <source>
        <dbReference type="ARBA" id="ARBA00045136"/>
    </source>
</evidence>
<accession>A0A814HVL1</accession>
<dbReference type="Pfam" id="PF02666">
    <property type="entry name" value="PS_Dcarbxylase"/>
    <property type="match status" value="2"/>
</dbReference>
<dbReference type="Proteomes" id="UP000663845">
    <property type="component" value="Unassembled WGS sequence"/>
</dbReference>
<proteinExistence type="predicted"/>
<feature type="transmembrane region" description="Helical" evidence="14">
    <location>
        <begin position="12"/>
        <end position="35"/>
    </location>
</feature>
<keyword evidence="5" id="KW-0210">Decarboxylase</keyword>
<dbReference type="PANTHER" id="PTHR10067">
    <property type="entry name" value="PHOSPHATIDYLSERINE DECARBOXYLASE"/>
    <property type="match status" value="1"/>
</dbReference>
<comment type="function">
    <text evidence="12">Catalyzes the formation of phosphatidylethanolamine (PtdEtn) from phosphatidylserine (PtdSer). Plays a central role in phospholipid metabolism and in the interorganelle trafficking of phosphatidylserine. May be involved in lipid droplet biogenesis at the endoplasmic reticulum membrane.</text>
</comment>
<keyword evidence="8" id="KW-0456">Lyase</keyword>
<evidence type="ECO:0000256" key="11">
    <source>
        <dbReference type="ARBA" id="ARBA00024326"/>
    </source>
</evidence>
<evidence type="ECO:0000256" key="2">
    <source>
        <dbReference type="ARBA" id="ARBA00005189"/>
    </source>
</evidence>
<dbReference type="GO" id="GO:0004609">
    <property type="term" value="F:phosphatidylserine decarboxylase activity"/>
    <property type="evidence" value="ECO:0007669"/>
    <property type="project" value="UniProtKB-EC"/>
</dbReference>
<dbReference type="Pfam" id="PF15938">
    <property type="entry name" value="DUF4750"/>
    <property type="match status" value="1"/>
</dbReference>
<keyword evidence="10" id="KW-0670">Pyruvate</keyword>
<evidence type="ECO:0000256" key="8">
    <source>
        <dbReference type="ARBA" id="ARBA00023239"/>
    </source>
</evidence>
<dbReference type="PANTHER" id="PTHR10067:SF6">
    <property type="entry name" value="PHOSPHATIDYLSERINE DECARBOXYLASE PROENZYME, MITOCHONDRIAL"/>
    <property type="match status" value="1"/>
</dbReference>
<evidence type="ECO:0000256" key="5">
    <source>
        <dbReference type="ARBA" id="ARBA00022793"/>
    </source>
</evidence>
<dbReference type="UniPathway" id="UPA00558"/>
<protein>
    <recommendedName>
        <fullName evidence="3">phosphatidylserine decarboxylase</fullName>
        <ecNumber evidence="3">4.1.1.65</ecNumber>
    </recommendedName>
</protein>
<dbReference type="GO" id="GO:0005739">
    <property type="term" value="C:mitochondrion"/>
    <property type="evidence" value="ECO:0007669"/>
    <property type="project" value="TreeGrafter"/>
</dbReference>
<comment type="pathway">
    <text evidence="11">Phospholipid metabolism; phosphatidylethanolamine biosynthesis.</text>
</comment>
<gene>
    <name evidence="15" type="ORF">JYZ213_LOCUS16678</name>
</gene>
<dbReference type="AlphaFoldDB" id="A0A814HVL1"/>
<sequence length="439" mass="50730">MTETNSLRYWSALIFSSVVSIIVALAIIGLSWYLLWKFVLIRFGVIRALFQLNNNDQQPSSTSTTGSRQQQQVQRRQHIRPLTSYHYVRSIHIQRESLCTSNEAWYRSLPMRETSRFWSSLFSVNIYPRSLRSPFYKYFCRMFDGDINECEHGPDNLGYYANFGEFFRRNLKEGVRPIDRESAIVSPCDGEVLANGLVTSVEQLNIVVKGIPYTIKDLFQFDQSEVERLQSKQSESSLFYACIYLNPGNYHHFHSPAKWKISERRHITGELMSVRPEFIIWIPNLLLLNERVVYLGQYKHGLMTQTMIGATNVGSIDVYFDKTLKTNQKLDDYTFRIWKEKFQPTQETSFDKGEAFGEFKLGSCIVLVFEAPSTYHFAHQAGDKIRAQGFQPTQETSFDKGEAFGEFKLGSCIVLVFEAPSTFQFVPHSGDKIRVGEKL</sequence>
<evidence type="ECO:0000256" key="7">
    <source>
        <dbReference type="ARBA" id="ARBA00023209"/>
    </source>
</evidence>
<feature type="region of interest" description="Disordered" evidence="13">
    <location>
        <begin position="56"/>
        <end position="77"/>
    </location>
</feature>
<organism evidence="15 16">
    <name type="scientific">Adineta steineri</name>
    <dbReference type="NCBI Taxonomy" id="433720"/>
    <lineage>
        <taxon>Eukaryota</taxon>
        <taxon>Metazoa</taxon>
        <taxon>Spiralia</taxon>
        <taxon>Gnathifera</taxon>
        <taxon>Rotifera</taxon>
        <taxon>Eurotatoria</taxon>
        <taxon>Bdelloidea</taxon>
        <taxon>Adinetida</taxon>
        <taxon>Adinetidae</taxon>
        <taxon>Adineta</taxon>
    </lineage>
</organism>
<comment type="caution">
    <text evidence="15">The sequence shown here is derived from an EMBL/GenBank/DDBJ whole genome shotgun (WGS) entry which is preliminary data.</text>
</comment>
<dbReference type="EC" id="4.1.1.65" evidence="3"/>
<evidence type="ECO:0000256" key="3">
    <source>
        <dbReference type="ARBA" id="ARBA00012243"/>
    </source>
</evidence>
<evidence type="ECO:0000313" key="15">
    <source>
        <dbReference type="EMBL" id="CAF1013770.1"/>
    </source>
</evidence>
<feature type="compositionally biased region" description="Low complexity" evidence="13">
    <location>
        <begin position="57"/>
        <end position="74"/>
    </location>
</feature>
<keyword evidence="14" id="KW-0472">Membrane</keyword>
<evidence type="ECO:0000256" key="13">
    <source>
        <dbReference type="SAM" id="MobiDB-lite"/>
    </source>
</evidence>
<name>A0A814HVL1_9BILA</name>
<keyword evidence="9" id="KW-1208">Phospholipid metabolism</keyword>
<keyword evidence="6" id="KW-0443">Lipid metabolism</keyword>
<evidence type="ECO:0000256" key="1">
    <source>
        <dbReference type="ARBA" id="ARBA00001928"/>
    </source>
</evidence>
<keyword evidence="4" id="KW-0444">Lipid biosynthesis</keyword>
<dbReference type="EMBL" id="CAJNOG010000151">
    <property type="protein sequence ID" value="CAF1013770.1"/>
    <property type="molecule type" value="Genomic_DNA"/>
</dbReference>
<evidence type="ECO:0000256" key="4">
    <source>
        <dbReference type="ARBA" id="ARBA00022516"/>
    </source>
</evidence>
<keyword evidence="14" id="KW-1133">Transmembrane helix</keyword>
<comment type="cofactor">
    <cofactor evidence="1">
        <name>pyruvate</name>
        <dbReference type="ChEBI" id="CHEBI:15361"/>
    </cofactor>
</comment>
<evidence type="ECO:0000256" key="14">
    <source>
        <dbReference type="SAM" id="Phobius"/>
    </source>
</evidence>
<reference evidence="15" key="1">
    <citation type="submission" date="2021-02" db="EMBL/GenBank/DDBJ databases">
        <authorList>
            <person name="Nowell W R."/>
        </authorList>
    </citation>
    <scope>NUCLEOTIDE SEQUENCE</scope>
</reference>
<dbReference type="InterPro" id="IPR031851">
    <property type="entry name" value="DUF4750"/>
</dbReference>
<evidence type="ECO:0000256" key="6">
    <source>
        <dbReference type="ARBA" id="ARBA00023098"/>
    </source>
</evidence>
<evidence type="ECO:0000313" key="16">
    <source>
        <dbReference type="Proteomes" id="UP000663845"/>
    </source>
</evidence>
<keyword evidence="14" id="KW-0812">Transmembrane</keyword>
<dbReference type="GO" id="GO:0006646">
    <property type="term" value="P:phosphatidylethanolamine biosynthetic process"/>
    <property type="evidence" value="ECO:0007669"/>
    <property type="project" value="UniProtKB-UniPathway"/>
</dbReference>
<keyword evidence="7" id="KW-0594">Phospholipid biosynthesis</keyword>
<evidence type="ECO:0000256" key="10">
    <source>
        <dbReference type="ARBA" id="ARBA00023317"/>
    </source>
</evidence>
<comment type="pathway">
    <text evidence="2">Lipid metabolism.</text>
</comment>
<dbReference type="NCBIfam" id="TIGR00163">
    <property type="entry name" value="PS_decarb"/>
    <property type="match status" value="1"/>
</dbReference>